<organism evidence="9 10">
    <name type="scientific">Infirmifilum uzonense</name>
    <dbReference type="NCBI Taxonomy" id="1550241"/>
    <lineage>
        <taxon>Archaea</taxon>
        <taxon>Thermoproteota</taxon>
        <taxon>Thermoprotei</taxon>
        <taxon>Thermofilales</taxon>
        <taxon>Thermofilaceae</taxon>
        <taxon>Infirmifilum</taxon>
    </lineage>
</organism>
<dbReference type="GO" id="GO:0006269">
    <property type="term" value="P:DNA replication, synthesis of primer"/>
    <property type="evidence" value="ECO:0007669"/>
    <property type="project" value="UniProtKB-UniRule"/>
</dbReference>
<dbReference type="CDD" id="cd06560">
    <property type="entry name" value="PriL"/>
    <property type="match status" value="1"/>
</dbReference>
<dbReference type="RefSeq" id="WP_052884370.1">
    <property type="nucleotide sequence ID" value="NZ_CP009961.1"/>
</dbReference>
<evidence type="ECO:0000256" key="4">
    <source>
        <dbReference type="ARBA" id="ARBA00022723"/>
    </source>
</evidence>
<keyword evidence="10" id="KW-1185">Reference proteome</keyword>
<keyword evidence="2 7" id="KW-0639">Primosome</keyword>
<feature type="binding site" evidence="7">
    <location>
        <position position="241"/>
    </location>
    <ligand>
        <name>[4Fe-4S] cluster</name>
        <dbReference type="ChEBI" id="CHEBI:49883"/>
    </ligand>
</feature>
<dbReference type="GO" id="GO:0003899">
    <property type="term" value="F:DNA-directed RNA polymerase activity"/>
    <property type="evidence" value="ECO:0007669"/>
    <property type="project" value="InterPro"/>
</dbReference>
<evidence type="ECO:0000313" key="9">
    <source>
        <dbReference type="EMBL" id="AKG38874.1"/>
    </source>
</evidence>
<dbReference type="InterPro" id="IPR023642">
    <property type="entry name" value="DNA_primase_lsu_PriL"/>
</dbReference>
<dbReference type="Pfam" id="PF04104">
    <property type="entry name" value="DNA_primase_lrg"/>
    <property type="match status" value="1"/>
</dbReference>
<dbReference type="SUPFAM" id="SSF140914">
    <property type="entry name" value="PriB N-terminal domain-like"/>
    <property type="match status" value="1"/>
</dbReference>
<keyword evidence="5 7" id="KW-0408">Iron</keyword>
<dbReference type="KEGG" id="thf:MA03_05850"/>
<protein>
    <recommendedName>
        <fullName evidence="7">DNA primase large subunit PriL</fullName>
    </recommendedName>
</protein>
<dbReference type="GO" id="GO:0006270">
    <property type="term" value="P:DNA replication initiation"/>
    <property type="evidence" value="ECO:0007669"/>
    <property type="project" value="TreeGrafter"/>
</dbReference>
<dbReference type="PANTHER" id="PTHR10537">
    <property type="entry name" value="DNA PRIMASE LARGE SUBUNIT"/>
    <property type="match status" value="1"/>
</dbReference>
<keyword evidence="1 7" id="KW-0004">4Fe-4S</keyword>
<reference evidence="9 10" key="1">
    <citation type="journal article" date="2015" name="Stand. Genomic Sci.">
        <title>Complete genome sequence of and proposal of Thermofilum uzonense sp. nov. a novel hyperthermophilic crenarchaeon and emended description of the genus Thermofilum.</title>
        <authorList>
            <person name="Toshchakov S.V."/>
            <person name="Korzhenkov A.A."/>
            <person name="Samarov N.I."/>
            <person name="Mazunin I.O."/>
            <person name="Mozhey O.I."/>
            <person name="Shmyr I.S."/>
            <person name="Derbikova K.S."/>
            <person name="Taranov E.A."/>
            <person name="Dominova I.N."/>
            <person name="Bonch-Osmolovskaya E.A."/>
            <person name="Patrushev M.V."/>
            <person name="Podosokorskaya O.A."/>
            <person name="Kublanov I.V."/>
        </authorList>
    </citation>
    <scope>NUCLEOTIDE SEQUENCE [LARGE SCALE GENOMIC DNA]</scope>
    <source>
        <strain evidence="9 10">1807-2</strain>
    </source>
</reference>
<dbReference type="PANTHER" id="PTHR10537:SF3">
    <property type="entry name" value="DNA PRIMASE LARGE SUBUNIT"/>
    <property type="match status" value="1"/>
</dbReference>
<keyword evidence="6 7" id="KW-0411">Iron-sulfur</keyword>
<evidence type="ECO:0000256" key="5">
    <source>
        <dbReference type="ARBA" id="ARBA00023004"/>
    </source>
</evidence>
<gene>
    <name evidence="7" type="primary">priL</name>
    <name evidence="9" type="ORF">MA03_05850</name>
</gene>
<comment type="subunit">
    <text evidence="7">Heterodimer of a small subunit (PriS) and a large subunit (PriL).</text>
</comment>
<evidence type="ECO:0000256" key="1">
    <source>
        <dbReference type="ARBA" id="ARBA00022485"/>
    </source>
</evidence>
<evidence type="ECO:0000256" key="7">
    <source>
        <dbReference type="HAMAP-Rule" id="MF_00701"/>
    </source>
</evidence>
<name>A0A0F7FHV9_9CREN</name>
<dbReference type="Proteomes" id="UP000067434">
    <property type="component" value="Chromosome"/>
</dbReference>
<sequence>MGSEHLKVVIGPEDYLKYPFLPEAIKIVKELGLTIEELGETPLGNEILEQAKRKILSVIEDGRYPISSDDYRLEVSAFATAILLLSQVGDKALTEKFATAFSKSISPSLEADSRERVQLLFYISQVLGWDVRIKDKIYVHFKNYIHAQPDFTGKWKLVNRALRDGYVEVSTHELARLIQTGVKKHVSRLVESASVDSSLLPERVYAVVEELSQSWAKTRREVLEFAQAGYRKSGMDAFPPCIKTLMDEAKSGKNLPHSARFVLASFLLNVGFTVDETLEIFKYSPDYREDLARYQVEHIAGLRGSRTKYTPYKCDNMRSLGLCRWRCEGVKHPLQYFYRALRGKTPRVVESQVS</sequence>
<evidence type="ECO:0000313" key="10">
    <source>
        <dbReference type="Proteomes" id="UP000067434"/>
    </source>
</evidence>
<dbReference type="PATRIC" id="fig|1550241.5.peg.1223"/>
<dbReference type="OrthoDB" id="46081at2157"/>
<dbReference type="HOGENOM" id="CLU_052778_0_0_2"/>
<evidence type="ECO:0000256" key="6">
    <source>
        <dbReference type="ARBA" id="ARBA00023014"/>
    </source>
</evidence>
<dbReference type="HAMAP" id="MF_00701">
    <property type="entry name" value="DNA_primase_lrg_arc"/>
    <property type="match status" value="1"/>
</dbReference>
<dbReference type="GO" id="GO:0051539">
    <property type="term" value="F:4 iron, 4 sulfur cluster binding"/>
    <property type="evidence" value="ECO:0007669"/>
    <property type="project" value="UniProtKB-UniRule"/>
</dbReference>
<feature type="binding site" evidence="7">
    <location>
        <position position="314"/>
    </location>
    <ligand>
        <name>[4Fe-4S] cluster</name>
        <dbReference type="ChEBI" id="CHEBI:49883"/>
    </ligand>
</feature>
<dbReference type="InterPro" id="IPR058560">
    <property type="entry name" value="DNA_primase_C"/>
</dbReference>
<dbReference type="GeneID" id="25401735"/>
<keyword evidence="3 7" id="KW-0235">DNA replication</keyword>
<dbReference type="STRING" id="1550241.MA03_05850"/>
<feature type="binding site" evidence="7">
    <location>
        <position position="327"/>
    </location>
    <ligand>
        <name>[4Fe-4S] cluster</name>
        <dbReference type="ChEBI" id="CHEBI:49883"/>
    </ligand>
</feature>
<feature type="domain" description="DNA primase large subunit C-terminal" evidence="8">
    <location>
        <begin position="236"/>
        <end position="319"/>
    </location>
</feature>
<proteinExistence type="inferred from homology"/>
<comment type="function">
    <text evidence="7">Regulatory subunit of DNA primase, an RNA polymerase that catalyzes the synthesis of short RNA molecules used as primers for DNA polymerase during DNA replication. Stabilizes and modulates the activity of the small subunit, increasing the rate of DNA synthesis, and conferring RNA synthesis capability. The DNA polymerase activity may enable DNA primase to also catalyze primer extension after primer synthesis. May also play a role in DNA repair.</text>
</comment>
<comment type="cofactor">
    <cofactor evidence="7">
        <name>[4Fe-4S] cluster</name>
        <dbReference type="ChEBI" id="CHEBI:49883"/>
    </cofactor>
    <text evidence="7">Binds 1 [4Fe-4S] cluster.</text>
</comment>
<keyword evidence="4 7" id="KW-0479">Metal-binding</keyword>
<comment type="similarity">
    <text evidence="7">Belongs to the eukaryotic-type primase large subunit family.</text>
</comment>
<dbReference type="InterPro" id="IPR007238">
    <property type="entry name" value="DNA_primase_lsu_euk/arc"/>
</dbReference>
<feature type="binding site" evidence="7">
    <location>
        <position position="323"/>
    </location>
    <ligand>
        <name>[4Fe-4S] cluster</name>
        <dbReference type="ChEBI" id="CHEBI:49883"/>
    </ligand>
</feature>
<dbReference type="GO" id="GO:1990077">
    <property type="term" value="C:primosome complex"/>
    <property type="evidence" value="ECO:0007669"/>
    <property type="project" value="UniProtKB-KW"/>
</dbReference>
<evidence type="ECO:0000259" key="8">
    <source>
        <dbReference type="Pfam" id="PF04104"/>
    </source>
</evidence>
<dbReference type="EMBL" id="CP009961">
    <property type="protein sequence ID" value="AKG38874.1"/>
    <property type="molecule type" value="Genomic_DNA"/>
</dbReference>
<evidence type="ECO:0000256" key="2">
    <source>
        <dbReference type="ARBA" id="ARBA00022515"/>
    </source>
</evidence>
<accession>A0A0F7FHV9</accession>
<dbReference type="GO" id="GO:0046872">
    <property type="term" value="F:metal ion binding"/>
    <property type="evidence" value="ECO:0007669"/>
    <property type="project" value="UniProtKB-KW"/>
</dbReference>
<evidence type="ECO:0000256" key="3">
    <source>
        <dbReference type="ARBA" id="ARBA00022705"/>
    </source>
</evidence>
<dbReference type="AlphaFoldDB" id="A0A0F7FHV9"/>